<organism evidence="1 2">
    <name type="scientific">Ligilactobacillus pabuli</name>
    <dbReference type="NCBI Taxonomy" id="2886039"/>
    <lineage>
        <taxon>Bacteria</taxon>
        <taxon>Bacillati</taxon>
        <taxon>Bacillota</taxon>
        <taxon>Bacilli</taxon>
        <taxon>Lactobacillales</taxon>
        <taxon>Lactobacillaceae</taxon>
        <taxon>Ligilactobacillus</taxon>
    </lineage>
</organism>
<protein>
    <submittedName>
        <fullName evidence="1">Uncharacterized protein</fullName>
    </submittedName>
</protein>
<comment type="caution">
    <text evidence="1">The sequence shown here is derived from an EMBL/GenBank/DDBJ whole genome shotgun (WGS) entry which is preliminary data.</text>
</comment>
<accession>A0ABQ5JGT2</accession>
<sequence>MIDEAQRILLKLVDCKNERINYEGPTDTIKGIQLAIDCVTEYMRKKGE</sequence>
<gene>
    <name evidence="1" type="ORF">LPAF129_03870</name>
</gene>
<name>A0ABQ5JGT2_9LACO</name>
<evidence type="ECO:0000313" key="1">
    <source>
        <dbReference type="EMBL" id="GKS80702.1"/>
    </source>
</evidence>
<proteinExistence type="predicted"/>
<keyword evidence="2" id="KW-1185">Reference proteome</keyword>
<dbReference type="EMBL" id="BQXH01000003">
    <property type="protein sequence ID" value="GKS80702.1"/>
    <property type="molecule type" value="Genomic_DNA"/>
</dbReference>
<evidence type="ECO:0000313" key="2">
    <source>
        <dbReference type="Proteomes" id="UP001055149"/>
    </source>
</evidence>
<dbReference type="Proteomes" id="UP001055149">
    <property type="component" value="Unassembled WGS sequence"/>
</dbReference>
<reference evidence="1" key="1">
    <citation type="journal article" date="2022" name="Int. J. Syst. Evol. Microbiol.">
        <title>A novel species of lactic acid bacteria, Ligilactobacillus pabuli sp. nov., isolated from alfalfa silage.</title>
        <authorList>
            <person name="Tohno M."/>
            <person name="Tanizawa Y."/>
            <person name="Sawada H."/>
            <person name="Sakamoto M."/>
            <person name="Ohkuma M."/>
            <person name="Kobayashi H."/>
        </authorList>
    </citation>
    <scope>NUCLEOTIDE SEQUENCE</scope>
    <source>
        <strain evidence="1">AF129</strain>
    </source>
</reference>